<dbReference type="GO" id="GO:0045134">
    <property type="term" value="F:UDP phosphatase activity"/>
    <property type="evidence" value="ECO:0007669"/>
    <property type="project" value="TreeGrafter"/>
</dbReference>
<evidence type="ECO:0000256" key="3">
    <source>
        <dbReference type="PIRSR" id="PIRSR600407-1"/>
    </source>
</evidence>
<comment type="caution">
    <text evidence="5">The sequence shown here is derived from an EMBL/GenBank/DDBJ whole genome shotgun (WGS) entry which is preliminary data.</text>
</comment>
<dbReference type="Gene3D" id="3.30.420.150">
    <property type="entry name" value="Exopolyphosphatase. Domain 2"/>
    <property type="match status" value="1"/>
</dbReference>
<dbReference type="GO" id="GO:0004382">
    <property type="term" value="F:GDP phosphatase activity"/>
    <property type="evidence" value="ECO:0007669"/>
    <property type="project" value="TreeGrafter"/>
</dbReference>
<protein>
    <submittedName>
        <fullName evidence="5">Uncharacterized protein</fullName>
    </submittedName>
</protein>
<dbReference type="OrthoDB" id="6372431at2759"/>
<evidence type="ECO:0000313" key="6">
    <source>
        <dbReference type="Proteomes" id="UP000271974"/>
    </source>
</evidence>
<dbReference type="STRING" id="188477.A0A3S1B4G7"/>
<keyword evidence="4" id="KW-0547">Nucleotide-binding</keyword>
<keyword evidence="2" id="KW-0378">Hydrolase</keyword>
<evidence type="ECO:0000256" key="4">
    <source>
        <dbReference type="PIRSR" id="PIRSR600407-2"/>
    </source>
</evidence>
<evidence type="ECO:0000256" key="1">
    <source>
        <dbReference type="ARBA" id="ARBA00009283"/>
    </source>
</evidence>
<dbReference type="PANTHER" id="PTHR11782:SF83">
    <property type="entry name" value="GUANOSINE-DIPHOSPHATASE"/>
    <property type="match status" value="1"/>
</dbReference>
<feature type="active site" description="Proton acceptor" evidence="3">
    <location>
        <position position="58"/>
    </location>
</feature>
<dbReference type="PANTHER" id="PTHR11782">
    <property type="entry name" value="ADENOSINE/GUANOSINE DIPHOSPHATASE"/>
    <property type="match status" value="1"/>
</dbReference>
<dbReference type="GO" id="GO:0016020">
    <property type="term" value="C:membrane"/>
    <property type="evidence" value="ECO:0007669"/>
    <property type="project" value="TreeGrafter"/>
</dbReference>
<name>A0A3S1B4G7_ELYCH</name>
<dbReference type="GO" id="GO:0009134">
    <property type="term" value="P:nucleoside diphosphate catabolic process"/>
    <property type="evidence" value="ECO:0007669"/>
    <property type="project" value="TreeGrafter"/>
</dbReference>
<accession>A0A3S1B4G7</accession>
<dbReference type="AlphaFoldDB" id="A0A3S1B4G7"/>
<keyword evidence="6" id="KW-1185">Reference proteome</keyword>
<organism evidence="5 6">
    <name type="scientific">Elysia chlorotica</name>
    <name type="common">Eastern emerald elysia</name>
    <name type="synonym">Sea slug</name>
    <dbReference type="NCBI Taxonomy" id="188477"/>
    <lineage>
        <taxon>Eukaryota</taxon>
        <taxon>Metazoa</taxon>
        <taxon>Spiralia</taxon>
        <taxon>Lophotrochozoa</taxon>
        <taxon>Mollusca</taxon>
        <taxon>Gastropoda</taxon>
        <taxon>Heterobranchia</taxon>
        <taxon>Euthyneura</taxon>
        <taxon>Panpulmonata</taxon>
        <taxon>Sacoglossa</taxon>
        <taxon>Placobranchoidea</taxon>
        <taxon>Plakobranchidae</taxon>
        <taxon>Elysia</taxon>
    </lineage>
</organism>
<feature type="binding site" evidence="4">
    <location>
        <begin position="90"/>
        <end position="94"/>
    </location>
    <ligand>
        <name>ATP</name>
        <dbReference type="ChEBI" id="CHEBI:30616"/>
    </ligand>
</feature>
<sequence length="334" mass="36733">MLDVKSSQQQHLLPGFRLLGVSSAREGMQDVEQILLNSSVHPFRFSAGGASVLSGEEEAAYAWIAANYLLGFFTVPRPDSDSVGILEMGGGSTQIAFIPRDPLMAEEFQVIMGGRRYSLYVQSYLEFGLNSIRQRLEEALVNAQNCGPTGVYQPCMLRGDTKNIDVCPNITTLLKGSGNPEMCRSLLDSYIATAPASKCYLEPCAIGSVFQPSVEGIDFYAMSAFTYSLETVGAVRDDTTLDLDGLWTKAQDFCKKDISEFPEARRKYLSTNCMGSIYFNELFTKPYGFEKSTNRIKVTSKINGVAAEWALGAMLDFLSLSFTGDSSHCSLTRR</sequence>
<dbReference type="CDD" id="cd24003">
    <property type="entry name" value="ASKHA_NBD_GDA1_CD39_NTPase"/>
    <property type="match status" value="1"/>
</dbReference>
<reference evidence="5 6" key="1">
    <citation type="submission" date="2019-01" db="EMBL/GenBank/DDBJ databases">
        <title>A draft genome assembly of the solar-powered sea slug Elysia chlorotica.</title>
        <authorList>
            <person name="Cai H."/>
            <person name="Li Q."/>
            <person name="Fang X."/>
            <person name="Li J."/>
            <person name="Curtis N.E."/>
            <person name="Altenburger A."/>
            <person name="Shibata T."/>
            <person name="Feng M."/>
            <person name="Maeda T."/>
            <person name="Schwartz J.A."/>
            <person name="Shigenobu S."/>
            <person name="Lundholm N."/>
            <person name="Nishiyama T."/>
            <person name="Yang H."/>
            <person name="Hasebe M."/>
            <person name="Li S."/>
            <person name="Pierce S.K."/>
            <person name="Wang J."/>
        </authorList>
    </citation>
    <scope>NUCLEOTIDE SEQUENCE [LARGE SCALE GENOMIC DNA]</scope>
    <source>
        <strain evidence="5">EC2010</strain>
        <tissue evidence="5">Whole organism of an adult</tissue>
    </source>
</reference>
<dbReference type="Pfam" id="PF01150">
    <property type="entry name" value="GDA1_CD39"/>
    <property type="match status" value="1"/>
</dbReference>
<dbReference type="GO" id="GO:0017111">
    <property type="term" value="F:ribonucleoside triphosphate phosphatase activity"/>
    <property type="evidence" value="ECO:0007669"/>
    <property type="project" value="TreeGrafter"/>
</dbReference>
<keyword evidence="4" id="KW-0067">ATP-binding</keyword>
<comment type="similarity">
    <text evidence="1">Belongs to the GDA1/CD39 NTPase family.</text>
</comment>
<proteinExistence type="inferred from homology"/>
<evidence type="ECO:0000313" key="5">
    <source>
        <dbReference type="EMBL" id="RUS74857.1"/>
    </source>
</evidence>
<gene>
    <name evidence="5" type="ORF">EGW08_017381</name>
</gene>
<dbReference type="GO" id="GO:0005524">
    <property type="term" value="F:ATP binding"/>
    <property type="evidence" value="ECO:0007669"/>
    <property type="project" value="UniProtKB-KW"/>
</dbReference>
<dbReference type="EMBL" id="RQTK01000793">
    <property type="protein sequence ID" value="RUS74857.1"/>
    <property type="molecule type" value="Genomic_DNA"/>
</dbReference>
<evidence type="ECO:0000256" key="2">
    <source>
        <dbReference type="ARBA" id="ARBA00022801"/>
    </source>
</evidence>
<dbReference type="Proteomes" id="UP000271974">
    <property type="component" value="Unassembled WGS sequence"/>
</dbReference>
<dbReference type="InterPro" id="IPR000407">
    <property type="entry name" value="GDA1_CD39_NTPase"/>
</dbReference>